<feature type="region of interest" description="Disordered" evidence="1">
    <location>
        <begin position="31"/>
        <end position="132"/>
    </location>
</feature>
<sequence length="193" mass="21537">MSFQAPPIPTPQNEHLKRTNKLFTVFYKKVKDSPSRLPKAQPVDTNSGFGSSSFMPNQPGNITCNRQQAQALPEDVDDAEYDGTEDPESDETEEDVDLEPARPPAKRMCTEPDSGNGGASRHSIPQRDAAGENRLLDTPASSYYRWHWLSYLTRTDLQSLNEVRIASAGNLKREIAKVEENITRTEANIENSS</sequence>
<feature type="compositionally biased region" description="Polar residues" evidence="1">
    <location>
        <begin position="43"/>
        <end position="70"/>
    </location>
</feature>
<proteinExistence type="predicted"/>
<keyword evidence="3" id="KW-1185">Reference proteome</keyword>
<evidence type="ECO:0000256" key="1">
    <source>
        <dbReference type="SAM" id="MobiDB-lite"/>
    </source>
</evidence>
<evidence type="ECO:0000313" key="2">
    <source>
        <dbReference type="EMBL" id="KAF5703172.1"/>
    </source>
</evidence>
<dbReference type="OrthoDB" id="10552955at2759"/>
<comment type="caution">
    <text evidence="2">The sequence shown here is derived from an EMBL/GenBank/DDBJ whole genome shotgun (WGS) entry which is preliminary data.</text>
</comment>
<gene>
    <name evidence="2" type="ORF">FMUND_13139</name>
</gene>
<feature type="compositionally biased region" description="Acidic residues" evidence="1">
    <location>
        <begin position="74"/>
        <end position="98"/>
    </location>
</feature>
<evidence type="ECO:0000313" key="3">
    <source>
        <dbReference type="Proteomes" id="UP000544331"/>
    </source>
</evidence>
<dbReference type="AlphaFoldDB" id="A0A8H5Y1H3"/>
<accession>A0A8H5Y1H3</accession>
<organism evidence="2 3">
    <name type="scientific">Fusarium mundagurra</name>
    <dbReference type="NCBI Taxonomy" id="1567541"/>
    <lineage>
        <taxon>Eukaryota</taxon>
        <taxon>Fungi</taxon>
        <taxon>Dikarya</taxon>
        <taxon>Ascomycota</taxon>
        <taxon>Pezizomycotina</taxon>
        <taxon>Sordariomycetes</taxon>
        <taxon>Hypocreomycetidae</taxon>
        <taxon>Hypocreales</taxon>
        <taxon>Nectriaceae</taxon>
        <taxon>Fusarium</taxon>
        <taxon>Fusarium fujikuroi species complex</taxon>
    </lineage>
</organism>
<dbReference type="EMBL" id="JAAOAN010000580">
    <property type="protein sequence ID" value="KAF5703172.1"/>
    <property type="molecule type" value="Genomic_DNA"/>
</dbReference>
<protein>
    <submittedName>
        <fullName evidence="2">Uncharacterized protein</fullName>
    </submittedName>
</protein>
<name>A0A8H5Y1H3_9HYPO</name>
<reference evidence="2 3" key="1">
    <citation type="submission" date="2020-05" db="EMBL/GenBank/DDBJ databases">
        <title>Identification and distribution of gene clusters putatively required for synthesis of sphingolipid metabolism inhibitors in phylogenetically diverse species of the filamentous fungus Fusarium.</title>
        <authorList>
            <person name="Kim H.-S."/>
            <person name="Busman M."/>
            <person name="Brown D.W."/>
            <person name="Divon H."/>
            <person name="Uhlig S."/>
            <person name="Proctor R.H."/>
        </authorList>
    </citation>
    <scope>NUCLEOTIDE SEQUENCE [LARGE SCALE GENOMIC DNA]</scope>
    <source>
        <strain evidence="2 3">NRRL 66235</strain>
    </source>
</reference>
<dbReference type="Proteomes" id="UP000544331">
    <property type="component" value="Unassembled WGS sequence"/>
</dbReference>